<dbReference type="Pfam" id="PF06985">
    <property type="entry name" value="HET"/>
    <property type="match status" value="1"/>
</dbReference>
<dbReference type="InterPro" id="IPR052895">
    <property type="entry name" value="HetReg/Transcr_Mod"/>
</dbReference>
<organism evidence="2 3">
    <name type="scientific">Dactylonectria estremocensis</name>
    <dbReference type="NCBI Taxonomy" id="1079267"/>
    <lineage>
        <taxon>Eukaryota</taxon>
        <taxon>Fungi</taxon>
        <taxon>Dikarya</taxon>
        <taxon>Ascomycota</taxon>
        <taxon>Pezizomycotina</taxon>
        <taxon>Sordariomycetes</taxon>
        <taxon>Hypocreomycetidae</taxon>
        <taxon>Hypocreales</taxon>
        <taxon>Nectriaceae</taxon>
        <taxon>Dactylonectria</taxon>
    </lineage>
</organism>
<sequence length="651" mass="72465">MALETNYKYEAIPGHQTIRLICVHPGNETDPVHLSLVTTSLDTAPAFEAISYCWGDAQNLREVTCNGVILSITNSLFTGLVHFRRPDQDRVLWADAVCINQADAAEKNRQVLMMADIYALATRVLVWLGAADDPLYGLVPSDVGASIRQATELLPDVDPENAEELDTKSQVLRHETQRLRKEGKPNVLDHDWLPLASLLARPWFRRKWVVQEVSVARHVVLYVGGGVEIPWSELAQLVFRMEGMGVERLLAFDASKGHGQQASEEDDDGEVKRKTVWPVLDPLFVSLHCVISLSMVQLYRGRGTLLDGVVTTKFFHCSDPRDHIYSLLSLGGQGPSVQPDYDALVSDVFRRFTITMLVEGQSLKVLSLAPDRSIFADPNTPRLAELPSWVPDLRLMRDDVLVSYTVRPQAFFAGGHAKPVLTVSENERVIGCKGQVVDSIKTLATSIIDRILADIPEMRFSWEPLSDSRPSRKRKRFALWLKSCYEVSFGHIYGSQDPADSSDETMLAFSRTMVCGVDSMRNRLSPEIITTFPIYLNWAIEYGDNEDADLKQPHPVLTSSFSSTIDQSLQAFMALTFCVTENGRFARVPMNSQPGDCICVLAGGEVPFVIRPTGRGTYTLIGECYVHGIMDGEALGEMAATPELLETIYLE</sequence>
<proteinExistence type="predicted"/>
<keyword evidence="3" id="KW-1185">Reference proteome</keyword>
<comment type="caution">
    <text evidence="2">The sequence shown here is derived from an EMBL/GenBank/DDBJ whole genome shotgun (WGS) entry which is preliminary data.</text>
</comment>
<dbReference type="Proteomes" id="UP000717696">
    <property type="component" value="Unassembled WGS sequence"/>
</dbReference>
<evidence type="ECO:0000313" key="3">
    <source>
        <dbReference type="Proteomes" id="UP000717696"/>
    </source>
</evidence>
<gene>
    <name evidence="2" type="ORF">B0J13DRAFT_564640</name>
</gene>
<dbReference type="Pfam" id="PF26639">
    <property type="entry name" value="Het-6_barrel"/>
    <property type="match status" value="1"/>
</dbReference>
<name>A0A9P9DZ15_9HYPO</name>
<evidence type="ECO:0000313" key="2">
    <source>
        <dbReference type="EMBL" id="KAH7127868.1"/>
    </source>
</evidence>
<dbReference type="InterPro" id="IPR010730">
    <property type="entry name" value="HET"/>
</dbReference>
<dbReference type="EMBL" id="JAGMUU010000022">
    <property type="protein sequence ID" value="KAH7127868.1"/>
    <property type="molecule type" value="Genomic_DNA"/>
</dbReference>
<protein>
    <submittedName>
        <fullName evidence="2">Heterokaryon incompatibility protein-domain-containing protein</fullName>
    </submittedName>
</protein>
<feature type="domain" description="Heterokaryon incompatibility" evidence="1">
    <location>
        <begin position="47"/>
        <end position="212"/>
    </location>
</feature>
<dbReference type="PANTHER" id="PTHR24148">
    <property type="entry name" value="ANKYRIN REPEAT DOMAIN-CONTAINING PROTEIN 39 HOMOLOG-RELATED"/>
    <property type="match status" value="1"/>
</dbReference>
<reference evidence="2" key="1">
    <citation type="journal article" date="2021" name="Nat. Commun.">
        <title>Genetic determinants of endophytism in the Arabidopsis root mycobiome.</title>
        <authorList>
            <person name="Mesny F."/>
            <person name="Miyauchi S."/>
            <person name="Thiergart T."/>
            <person name="Pickel B."/>
            <person name="Atanasova L."/>
            <person name="Karlsson M."/>
            <person name="Huettel B."/>
            <person name="Barry K.W."/>
            <person name="Haridas S."/>
            <person name="Chen C."/>
            <person name="Bauer D."/>
            <person name="Andreopoulos W."/>
            <person name="Pangilinan J."/>
            <person name="LaButti K."/>
            <person name="Riley R."/>
            <person name="Lipzen A."/>
            <person name="Clum A."/>
            <person name="Drula E."/>
            <person name="Henrissat B."/>
            <person name="Kohler A."/>
            <person name="Grigoriev I.V."/>
            <person name="Martin F.M."/>
            <person name="Hacquard S."/>
        </authorList>
    </citation>
    <scope>NUCLEOTIDE SEQUENCE</scope>
    <source>
        <strain evidence="2">MPI-CAGE-AT-0021</strain>
    </source>
</reference>
<dbReference type="AlphaFoldDB" id="A0A9P9DZ15"/>
<evidence type="ECO:0000259" key="1">
    <source>
        <dbReference type="Pfam" id="PF06985"/>
    </source>
</evidence>
<accession>A0A9P9DZ15</accession>
<dbReference type="PANTHER" id="PTHR24148:SF64">
    <property type="entry name" value="HETEROKARYON INCOMPATIBILITY DOMAIN-CONTAINING PROTEIN"/>
    <property type="match status" value="1"/>
</dbReference>
<dbReference type="OrthoDB" id="3553147at2759"/>